<reference evidence="1 2" key="1">
    <citation type="submission" date="2016-03" db="EMBL/GenBank/DDBJ databases">
        <title>Draft Genome Sequence of the Strain BR 10245 (Bradyrhizobium sp.) isolated from nodules of Centrolobium paraense.</title>
        <authorList>
            <person name="Simoes-Araujo J.L.Sr."/>
            <person name="Barauna A.C."/>
            <person name="Silva K."/>
            <person name="Zilli J.E."/>
        </authorList>
    </citation>
    <scope>NUCLEOTIDE SEQUENCE [LARGE SCALE GENOMIC DNA]</scope>
    <source>
        <strain evidence="1 2">BR 10245</strain>
    </source>
</reference>
<name>A0A176YMZ9_9BRAD</name>
<evidence type="ECO:0000313" key="2">
    <source>
        <dbReference type="Proteomes" id="UP000076959"/>
    </source>
</evidence>
<protein>
    <submittedName>
        <fullName evidence="1">Uncharacterized protein</fullName>
    </submittedName>
</protein>
<evidence type="ECO:0000313" key="1">
    <source>
        <dbReference type="EMBL" id="OAF08141.1"/>
    </source>
</evidence>
<dbReference type="STRING" id="1505087.AYJ54_15485"/>
<dbReference type="Proteomes" id="UP000076959">
    <property type="component" value="Unassembled WGS sequence"/>
</dbReference>
<organism evidence="1 2">
    <name type="scientific">Bradyrhizobium centrolobii</name>
    <dbReference type="NCBI Taxonomy" id="1505087"/>
    <lineage>
        <taxon>Bacteria</taxon>
        <taxon>Pseudomonadati</taxon>
        <taxon>Pseudomonadota</taxon>
        <taxon>Alphaproteobacteria</taxon>
        <taxon>Hyphomicrobiales</taxon>
        <taxon>Nitrobacteraceae</taxon>
        <taxon>Bradyrhizobium</taxon>
    </lineage>
</organism>
<dbReference type="EMBL" id="LUUB01000063">
    <property type="protein sequence ID" value="OAF08141.1"/>
    <property type="molecule type" value="Genomic_DNA"/>
</dbReference>
<accession>A0A176YMZ9</accession>
<sequence length="91" mass="10639">MWEFAEIREGAMPLYTYVAIYKDISYVTQRRRSNFQGFGDRLETLPPELKKKAAQNMYAGFEPIPNRHNVWRRTQTIDGNELVVIAVQTDS</sequence>
<keyword evidence="2" id="KW-1185">Reference proteome</keyword>
<comment type="caution">
    <text evidence="1">The sequence shown here is derived from an EMBL/GenBank/DDBJ whole genome shotgun (WGS) entry which is preliminary data.</text>
</comment>
<proteinExistence type="predicted"/>
<dbReference type="AlphaFoldDB" id="A0A176YMZ9"/>
<gene>
    <name evidence="1" type="ORF">AYJ54_15485</name>
</gene>